<dbReference type="PANTHER" id="PTHR42693">
    <property type="entry name" value="ARYLSULFATASE FAMILY MEMBER"/>
    <property type="match status" value="1"/>
</dbReference>
<dbReference type="Gene3D" id="3.30.1120.10">
    <property type="match status" value="1"/>
</dbReference>
<name>A0A918QBI3_9ACTN</name>
<accession>A0A918QBI3</accession>
<reference evidence="8" key="2">
    <citation type="submission" date="2020-09" db="EMBL/GenBank/DDBJ databases">
        <authorList>
            <person name="Sun Q."/>
            <person name="Ohkuma M."/>
        </authorList>
    </citation>
    <scope>NUCLEOTIDE SEQUENCE</scope>
    <source>
        <strain evidence="8">JCM 4815</strain>
    </source>
</reference>
<keyword evidence="2" id="KW-0479">Metal-binding</keyword>
<evidence type="ECO:0000259" key="6">
    <source>
        <dbReference type="Pfam" id="PF00884"/>
    </source>
</evidence>
<protein>
    <submittedName>
        <fullName evidence="8">N-acetylgalactosamine-6-sulfatase</fullName>
    </submittedName>
</protein>
<dbReference type="InterPro" id="IPR018905">
    <property type="entry name" value="A-galactase_NEW3"/>
</dbReference>
<comment type="similarity">
    <text evidence="1">Belongs to the sulfatase family.</text>
</comment>
<keyword evidence="9" id="KW-1185">Reference proteome</keyword>
<dbReference type="GO" id="GO:0046872">
    <property type="term" value="F:metal ion binding"/>
    <property type="evidence" value="ECO:0007669"/>
    <property type="project" value="UniProtKB-KW"/>
</dbReference>
<gene>
    <name evidence="8" type="primary">aslA</name>
    <name evidence="8" type="ORF">GCM10010365_69640</name>
</gene>
<dbReference type="PANTHER" id="PTHR42693:SF53">
    <property type="entry name" value="ENDO-4-O-SULFATASE"/>
    <property type="match status" value="1"/>
</dbReference>
<proteinExistence type="inferred from homology"/>
<keyword evidence="3" id="KW-0378">Hydrolase</keyword>
<dbReference type="AlphaFoldDB" id="A0A918QBI3"/>
<comment type="caution">
    <text evidence="8">The sequence shown here is derived from an EMBL/GenBank/DDBJ whole genome shotgun (WGS) entry which is preliminary data.</text>
</comment>
<feature type="domain" description="Alpha-galactosidase NEW3" evidence="7">
    <location>
        <begin position="502"/>
        <end position="570"/>
    </location>
</feature>
<sequence length="587" mass="62909">MTGTAAGCSAGSAGEKAAGPAPATPAGRPSAPVVPAARPAGQPLNFVVVLADDLGHGELGSYGQQLISTPRIDRLADEGLRFTDAYSTAPVCAPSRCSLLTGLHSGHAAVRENPWGPGGQGRLTDRDLTFAEVLRARGYRTGLIGKWGFGPDEPDQPSHPNARGFETFYGYIQHRHAHDYHPEYLWENGTRQEIPENRAGAREVYAPDLIEQRALAFVDAHKDEPFLLYLAPTVPHAPSRTPDAGAYADRDWSDADKAHAAQVGLFDTLVGGIVDRLTDLGLAEHTLVLVTSDNGPHEEGGTDPGLFDGAGPLRGHKRNLYEGGIRVPLVAWSPRRVPAGTTDRPTPLTDLLPTLADLAGAPAPSDIDGLSIVPLLRGGTGAAHTPRHDHLYFYRNHSGVTPRADAVDGGRGRRLAEAVRRGDWKAVRFAPGRDRRVPDEKWEVELYDLARDPGERDDLAAARPAQADALVRLMRDSWAETYEREPFGVTLEVTEESEGFLVTAALANGSSRPWTDARITLKAPAHGRVRSLDPVTAHRLPAGGTLAARWRVTPAPGAKEGRLTGRGTATHGEAAVTYTAQVPVRVQ</sequence>
<reference evidence="8" key="1">
    <citation type="journal article" date="2014" name="Int. J. Syst. Evol. Microbiol.">
        <title>Complete genome sequence of Corynebacterium casei LMG S-19264T (=DSM 44701T), isolated from a smear-ripened cheese.</title>
        <authorList>
            <consortium name="US DOE Joint Genome Institute (JGI-PGF)"/>
            <person name="Walter F."/>
            <person name="Albersmeier A."/>
            <person name="Kalinowski J."/>
            <person name="Ruckert C."/>
        </authorList>
    </citation>
    <scope>NUCLEOTIDE SEQUENCE</scope>
    <source>
        <strain evidence="8">JCM 4815</strain>
    </source>
</reference>
<evidence type="ECO:0000256" key="3">
    <source>
        <dbReference type="ARBA" id="ARBA00022801"/>
    </source>
</evidence>
<evidence type="ECO:0000259" key="7">
    <source>
        <dbReference type="Pfam" id="PF10633"/>
    </source>
</evidence>
<dbReference type="Proteomes" id="UP000622166">
    <property type="component" value="Unassembled WGS sequence"/>
</dbReference>
<dbReference type="GO" id="GO:0004065">
    <property type="term" value="F:arylsulfatase activity"/>
    <property type="evidence" value="ECO:0007669"/>
    <property type="project" value="TreeGrafter"/>
</dbReference>
<dbReference type="InterPro" id="IPR017850">
    <property type="entry name" value="Alkaline_phosphatase_core_sf"/>
</dbReference>
<dbReference type="Pfam" id="PF10633">
    <property type="entry name" value="NPCBM_assoc"/>
    <property type="match status" value="1"/>
</dbReference>
<evidence type="ECO:0000256" key="4">
    <source>
        <dbReference type="ARBA" id="ARBA00022837"/>
    </source>
</evidence>
<dbReference type="Gene3D" id="3.40.720.10">
    <property type="entry name" value="Alkaline Phosphatase, subunit A"/>
    <property type="match status" value="1"/>
</dbReference>
<dbReference type="SUPFAM" id="SSF53649">
    <property type="entry name" value="Alkaline phosphatase-like"/>
    <property type="match status" value="1"/>
</dbReference>
<dbReference type="InterPro" id="IPR050738">
    <property type="entry name" value="Sulfatase"/>
</dbReference>
<feature type="domain" description="Sulfatase N-terminal" evidence="6">
    <location>
        <begin position="45"/>
        <end position="361"/>
    </location>
</feature>
<dbReference type="EMBL" id="BMVW01000021">
    <property type="protein sequence ID" value="GGZ38887.1"/>
    <property type="molecule type" value="Genomic_DNA"/>
</dbReference>
<evidence type="ECO:0000313" key="8">
    <source>
        <dbReference type="EMBL" id="GGZ38887.1"/>
    </source>
</evidence>
<dbReference type="InterPro" id="IPR024607">
    <property type="entry name" value="Sulfatase_CS"/>
</dbReference>
<feature type="region of interest" description="Disordered" evidence="5">
    <location>
        <begin position="1"/>
        <end position="36"/>
    </location>
</feature>
<evidence type="ECO:0000256" key="1">
    <source>
        <dbReference type="ARBA" id="ARBA00008779"/>
    </source>
</evidence>
<organism evidence="8 9">
    <name type="scientific">Streptomyces poonensis</name>
    <dbReference type="NCBI Taxonomy" id="68255"/>
    <lineage>
        <taxon>Bacteria</taxon>
        <taxon>Bacillati</taxon>
        <taxon>Actinomycetota</taxon>
        <taxon>Actinomycetes</taxon>
        <taxon>Kitasatosporales</taxon>
        <taxon>Streptomycetaceae</taxon>
        <taxon>Streptomyces</taxon>
    </lineage>
</organism>
<keyword evidence="4" id="KW-0106">Calcium</keyword>
<dbReference type="PROSITE" id="PS00523">
    <property type="entry name" value="SULFATASE_1"/>
    <property type="match status" value="1"/>
</dbReference>
<evidence type="ECO:0000313" key="9">
    <source>
        <dbReference type="Proteomes" id="UP000622166"/>
    </source>
</evidence>
<evidence type="ECO:0000256" key="2">
    <source>
        <dbReference type="ARBA" id="ARBA00022723"/>
    </source>
</evidence>
<evidence type="ECO:0000256" key="5">
    <source>
        <dbReference type="SAM" id="MobiDB-lite"/>
    </source>
</evidence>
<dbReference type="InterPro" id="IPR000917">
    <property type="entry name" value="Sulfatase_N"/>
</dbReference>
<dbReference type="Pfam" id="PF00884">
    <property type="entry name" value="Sulfatase"/>
    <property type="match status" value="1"/>
</dbReference>
<dbReference type="CDD" id="cd16145">
    <property type="entry name" value="ARS_like"/>
    <property type="match status" value="1"/>
</dbReference>